<sequence>MNELQIRTLKFIKRVKIRRSTEDLGSNKIFEEEQNRLFKTLSDEKEKEGKYTKCSNGIDNFLIYFLALKRAAIRHNLTLNPQKIMTDLELAAINAFKKALLKNVSKLGFKTDYDDNVQFYSWFRRLFCLSYFEGSFQIELWNHYETVGPKTNNSLEGYNKKLKDHVSRAHPSIYKSKEIFQTQETNAFVKYKHALEDKPAPPRKKLDIGKDNDLRIFKKMLSENSIDIEVYIKQVMTLFSFKSNKKNASNDDEDEDVFDSSDEEEE</sequence>
<protein>
    <submittedName>
        <fullName evidence="2">Uncharacterized protein</fullName>
    </submittedName>
</protein>
<proteinExistence type="predicted"/>
<dbReference type="AlphaFoldDB" id="A0A813YZD0"/>
<dbReference type="EMBL" id="CAJNOC010001789">
    <property type="protein sequence ID" value="CAF0891302.1"/>
    <property type="molecule type" value="Genomic_DNA"/>
</dbReference>
<keyword evidence="3" id="KW-1185">Reference proteome</keyword>
<accession>A0A813YZD0</accession>
<feature type="region of interest" description="Disordered" evidence="1">
    <location>
        <begin position="243"/>
        <end position="266"/>
    </location>
</feature>
<name>A0A813YZD0_9BILA</name>
<organism evidence="2 3">
    <name type="scientific">Brachionus calyciflorus</name>
    <dbReference type="NCBI Taxonomy" id="104777"/>
    <lineage>
        <taxon>Eukaryota</taxon>
        <taxon>Metazoa</taxon>
        <taxon>Spiralia</taxon>
        <taxon>Gnathifera</taxon>
        <taxon>Rotifera</taxon>
        <taxon>Eurotatoria</taxon>
        <taxon>Monogononta</taxon>
        <taxon>Pseudotrocha</taxon>
        <taxon>Ploima</taxon>
        <taxon>Brachionidae</taxon>
        <taxon>Brachionus</taxon>
    </lineage>
</organism>
<comment type="caution">
    <text evidence="2">The sequence shown here is derived from an EMBL/GenBank/DDBJ whole genome shotgun (WGS) entry which is preliminary data.</text>
</comment>
<evidence type="ECO:0000256" key="1">
    <source>
        <dbReference type="SAM" id="MobiDB-lite"/>
    </source>
</evidence>
<feature type="compositionally biased region" description="Acidic residues" evidence="1">
    <location>
        <begin position="250"/>
        <end position="266"/>
    </location>
</feature>
<dbReference type="Proteomes" id="UP000663879">
    <property type="component" value="Unassembled WGS sequence"/>
</dbReference>
<reference evidence="2" key="1">
    <citation type="submission" date="2021-02" db="EMBL/GenBank/DDBJ databases">
        <authorList>
            <person name="Nowell W R."/>
        </authorList>
    </citation>
    <scope>NUCLEOTIDE SEQUENCE</scope>
    <source>
        <strain evidence="2">Ploen Becks lab</strain>
    </source>
</reference>
<gene>
    <name evidence="2" type="ORF">OXX778_LOCUS10925</name>
</gene>
<evidence type="ECO:0000313" key="2">
    <source>
        <dbReference type="EMBL" id="CAF0891302.1"/>
    </source>
</evidence>
<evidence type="ECO:0000313" key="3">
    <source>
        <dbReference type="Proteomes" id="UP000663879"/>
    </source>
</evidence>